<dbReference type="InterPro" id="IPR015421">
    <property type="entry name" value="PyrdxlP-dep_Trfase_major"/>
</dbReference>
<dbReference type="PROSITE" id="PS00105">
    <property type="entry name" value="AA_TRANSFER_CLASS_1"/>
    <property type="match status" value="1"/>
</dbReference>
<protein>
    <submittedName>
        <fullName evidence="4">L-threonine 3-O-phosphate decarboxylase</fullName>
        <ecNumber evidence="4">4.1.1.81</ecNumber>
    </submittedName>
</protein>
<dbReference type="Gene3D" id="3.90.1150.10">
    <property type="entry name" value="Aspartate Aminotransferase, domain 1"/>
    <property type="match status" value="1"/>
</dbReference>
<dbReference type="InterPro" id="IPR015424">
    <property type="entry name" value="PyrdxlP-dep_Trfase"/>
</dbReference>
<proteinExistence type="predicted"/>
<evidence type="ECO:0000313" key="4">
    <source>
        <dbReference type="EMBL" id="VAX34994.1"/>
    </source>
</evidence>
<dbReference type="InterPro" id="IPR004839">
    <property type="entry name" value="Aminotransferase_I/II_large"/>
</dbReference>
<accession>A0A3B1DG27</accession>
<dbReference type="PANTHER" id="PTHR42885">
    <property type="entry name" value="HISTIDINOL-PHOSPHATE AMINOTRANSFERASE-RELATED"/>
    <property type="match status" value="1"/>
</dbReference>
<evidence type="ECO:0000259" key="3">
    <source>
        <dbReference type="Pfam" id="PF00155"/>
    </source>
</evidence>
<dbReference type="EC" id="4.1.1.81" evidence="4"/>
<dbReference type="InterPro" id="IPR004838">
    <property type="entry name" value="NHTrfase_class1_PyrdxlP-BS"/>
</dbReference>
<dbReference type="GO" id="GO:0030170">
    <property type="term" value="F:pyridoxal phosphate binding"/>
    <property type="evidence" value="ECO:0007669"/>
    <property type="project" value="InterPro"/>
</dbReference>
<organism evidence="4">
    <name type="scientific">hydrothermal vent metagenome</name>
    <dbReference type="NCBI Taxonomy" id="652676"/>
    <lineage>
        <taxon>unclassified sequences</taxon>
        <taxon>metagenomes</taxon>
        <taxon>ecological metagenomes</taxon>
    </lineage>
</organism>
<reference evidence="4" key="1">
    <citation type="submission" date="2018-06" db="EMBL/GenBank/DDBJ databases">
        <authorList>
            <person name="Zhirakovskaya E."/>
        </authorList>
    </citation>
    <scope>NUCLEOTIDE SEQUENCE</scope>
</reference>
<evidence type="ECO:0000256" key="1">
    <source>
        <dbReference type="ARBA" id="ARBA00001933"/>
    </source>
</evidence>
<dbReference type="EMBL" id="UOGJ01000022">
    <property type="protein sequence ID" value="VAX34994.1"/>
    <property type="molecule type" value="Genomic_DNA"/>
</dbReference>
<dbReference type="Gene3D" id="3.40.640.10">
    <property type="entry name" value="Type I PLP-dependent aspartate aminotransferase-like (Major domain)"/>
    <property type="match status" value="1"/>
</dbReference>
<keyword evidence="4" id="KW-0456">Lyase</keyword>
<dbReference type="Pfam" id="PF00155">
    <property type="entry name" value="Aminotran_1_2"/>
    <property type="match status" value="1"/>
</dbReference>
<dbReference type="PANTHER" id="PTHR42885:SF1">
    <property type="entry name" value="THREONINE-PHOSPHATE DECARBOXYLASE"/>
    <property type="match status" value="1"/>
</dbReference>
<evidence type="ECO:0000256" key="2">
    <source>
        <dbReference type="ARBA" id="ARBA00022898"/>
    </source>
</evidence>
<feature type="domain" description="Aminotransferase class I/classII large" evidence="3">
    <location>
        <begin position="30"/>
        <end position="354"/>
    </location>
</feature>
<name>A0A3B1DG27_9ZZZZ</name>
<comment type="cofactor">
    <cofactor evidence="1">
        <name>pyridoxal 5'-phosphate</name>
        <dbReference type="ChEBI" id="CHEBI:597326"/>
    </cofactor>
</comment>
<dbReference type="InterPro" id="IPR015422">
    <property type="entry name" value="PyrdxlP-dep_Trfase_small"/>
</dbReference>
<dbReference type="GO" id="GO:0048472">
    <property type="term" value="F:threonine-phosphate decarboxylase activity"/>
    <property type="evidence" value="ECO:0007669"/>
    <property type="project" value="UniProtKB-EC"/>
</dbReference>
<dbReference type="CDD" id="cd00609">
    <property type="entry name" value="AAT_like"/>
    <property type="match status" value="1"/>
</dbReference>
<gene>
    <name evidence="4" type="ORF">MNBD_UNCLBAC01-261</name>
</gene>
<keyword evidence="2" id="KW-0663">Pyridoxal phosphate</keyword>
<sequence>MLKFDPIIVHGGDISGFSKKIGKPEALIKDFSSNINPLGPSKCVEKIYYESFALLKKYPDPQARELTQVIAEKLLLTTDNIIVGNGAIALIELAIRAINPRKVLLVEPCFTEYRRLAILNGAQIDSIGLNPQEDFQFSLEAIMDRLDQTDLIILGHPNNPTGTHLSQEDLLKLIQKVEEQNEFLLIDEAFIDWCPDQSVVDALKDYSSFLVIRSLTKYFSLAGIRIGYAAGAGFLIAKMKGLQETWSCNALAQKLGITALKDQEFYDQTQAWFMTESSRFFNLLSNLPGVKAYSSKANFFLLKVSSHFNPEDFWMRIKREGIYLRDTFDFQGLDASYVRIALLKEEDNNIFIKTLEECLVSYGAFHSLSG</sequence>
<dbReference type="SUPFAM" id="SSF53383">
    <property type="entry name" value="PLP-dependent transferases"/>
    <property type="match status" value="1"/>
</dbReference>
<dbReference type="AlphaFoldDB" id="A0A3B1DG27"/>